<evidence type="ECO:0000256" key="2">
    <source>
        <dbReference type="ARBA" id="ARBA00022475"/>
    </source>
</evidence>
<keyword evidence="3 7" id="KW-0812">Transmembrane</keyword>
<feature type="transmembrane region" description="Helical" evidence="7">
    <location>
        <begin position="58"/>
        <end position="74"/>
    </location>
</feature>
<dbReference type="PANTHER" id="PTHR30509:SF9">
    <property type="entry name" value="MULTIDRUG RESISTANCE PROTEIN MDTO"/>
    <property type="match status" value="1"/>
</dbReference>
<feature type="transmembrane region" description="Helical" evidence="7">
    <location>
        <begin position="80"/>
        <end position="98"/>
    </location>
</feature>
<evidence type="ECO:0000259" key="8">
    <source>
        <dbReference type="Pfam" id="PF13515"/>
    </source>
</evidence>
<feature type="transmembrane region" description="Helical" evidence="7">
    <location>
        <begin position="461"/>
        <end position="480"/>
    </location>
</feature>
<dbReference type="Pfam" id="PF13515">
    <property type="entry name" value="FUSC_2"/>
    <property type="match status" value="1"/>
</dbReference>
<feature type="transmembrane region" description="Helical" evidence="7">
    <location>
        <begin position="105"/>
        <end position="123"/>
    </location>
</feature>
<accession>A0ABD4RIK4</accession>
<protein>
    <submittedName>
        <fullName evidence="9">FUSC family protein</fullName>
    </submittedName>
</protein>
<dbReference type="KEGG" id="cchv:BTM20_10185"/>
<dbReference type="EMBL" id="JAIFTX010000016">
    <property type="protein sequence ID" value="MBX7291038.1"/>
    <property type="molecule type" value="Genomic_DNA"/>
</dbReference>
<comment type="caution">
    <text evidence="9">The sequence shown here is derived from an EMBL/GenBank/DDBJ whole genome shotgun (WGS) entry which is preliminary data.</text>
</comment>
<evidence type="ECO:0000256" key="4">
    <source>
        <dbReference type="ARBA" id="ARBA00022989"/>
    </source>
</evidence>
<evidence type="ECO:0000256" key="5">
    <source>
        <dbReference type="ARBA" id="ARBA00023136"/>
    </source>
</evidence>
<evidence type="ECO:0000256" key="3">
    <source>
        <dbReference type="ARBA" id="ARBA00022692"/>
    </source>
</evidence>
<keyword evidence="2" id="KW-1003">Cell membrane</keyword>
<feature type="transmembrane region" description="Helical" evidence="7">
    <location>
        <begin position="7"/>
        <end position="23"/>
    </location>
</feature>
<feature type="transmembrane region" description="Helical" evidence="7">
    <location>
        <begin position="129"/>
        <end position="147"/>
    </location>
</feature>
<gene>
    <name evidence="9" type="ORF">K4H94_08375</name>
</gene>
<comment type="similarity">
    <text evidence="6">Belongs to the YccS/YhfK family.</text>
</comment>
<dbReference type="RefSeq" id="WP_096177147.1">
    <property type="nucleotide sequence ID" value="NZ_CP018630.1"/>
</dbReference>
<dbReference type="GeneID" id="66302238"/>
<sequence>MTKDKIISNTFIFIGIMIFINIFQRMFGSENTLVGVAIITASLALLERDLTVEPIKNLIKLLGLNLILGFFAFWSNNNIWLGLVLNFIALFMIAYLLSYKLRKSIVVPFGLQYLFMLFAPVYGESFKNRILSLIFGAFLIMALQFLANKDKLSKVGGKKVDKIYQELLVKISILKLGVTGEGGKLGIVDSNILEDINNIKRIVYDKRINNFYITNHGKITTNIIWTLERINILLNTIQLERDKNAYISFLGDMYNIISKLKDGTIKLEEIKALENKYKNSDLKQIYVHEFVTLMGELIEDLLEIFNLKKKNRNTINTSISIPNKFKKLTIHKRDFSFDSVKLTYAIKLAIAGSLTAFLTGYFNLSEGRWMCYTIFSLIQPYSETCRSKASQRIQGTLIGALIIFISFSLIENQTARMFIILLAGYLNPFATNYRNSIICVTVSAIAGCAIIDGTTKFVLSRIIYVLIGTIISLIINKYILPYKIEDGKKYLLKTYGDLINHMFNSMGDKDADESIKNLFLIPSLIEEKLKVTNFGAQSVEEKEFIYNQRRLINNIYHYHTLIKENKDIREKVGDVVDKVKDLTQKDNFDYDYVISKVNEKISNTKDEKEVVLLENIISIIENYKRIQKFVAI</sequence>
<keyword evidence="4 7" id="KW-1133">Transmembrane helix</keyword>
<evidence type="ECO:0000313" key="10">
    <source>
        <dbReference type="Proteomes" id="UP000775179"/>
    </source>
</evidence>
<evidence type="ECO:0000256" key="1">
    <source>
        <dbReference type="ARBA" id="ARBA00004651"/>
    </source>
</evidence>
<feature type="transmembrane region" description="Helical" evidence="7">
    <location>
        <begin position="437"/>
        <end position="455"/>
    </location>
</feature>
<evidence type="ECO:0000256" key="7">
    <source>
        <dbReference type="SAM" id="Phobius"/>
    </source>
</evidence>
<dbReference type="PANTHER" id="PTHR30509">
    <property type="entry name" value="P-HYDROXYBENZOIC ACID EFFLUX PUMP SUBUNIT-RELATED"/>
    <property type="match status" value="1"/>
</dbReference>
<dbReference type="InterPro" id="IPR049453">
    <property type="entry name" value="Memb_transporter_dom"/>
</dbReference>
<feature type="domain" description="Integral membrane bound transporter" evidence="8">
    <location>
        <begin position="355"/>
        <end position="475"/>
    </location>
</feature>
<name>A0ABD4RIK4_9CLOT</name>
<keyword evidence="5 7" id="KW-0472">Membrane</keyword>
<proteinExistence type="inferred from homology"/>
<organism evidence="9 10">
    <name type="scientific">Clostridium chauvoei</name>
    <dbReference type="NCBI Taxonomy" id="46867"/>
    <lineage>
        <taxon>Bacteria</taxon>
        <taxon>Bacillati</taxon>
        <taxon>Bacillota</taxon>
        <taxon>Clostridia</taxon>
        <taxon>Eubacteriales</taxon>
        <taxon>Clostridiaceae</taxon>
        <taxon>Clostridium</taxon>
    </lineage>
</organism>
<feature type="transmembrane region" description="Helical" evidence="7">
    <location>
        <begin position="397"/>
        <end position="425"/>
    </location>
</feature>
<feature type="transmembrane region" description="Helical" evidence="7">
    <location>
        <begin position="29"/>
        <end position="46"/>
    </location>
</feature>
<reference evidence="9 10" key="1">
    <citation type="submission" date="2021-08" db="EMBL/GenBank/DDBJ databases">
        <title>Genome sequence analysis of Clostridium chauvoei strains of European origin and evaluation of typing options for outbreak investigations.</title>
        <authorList>
            <person name="Abdel-Glil M."/>
            <person name="Thomas P."/>
            <person name="Seyboldt C."/>
        </authorList>
    </citation>
    <scope>NUCLEOTIDE SEQUENCE [LARGE SCALE GENOMIC DNA]</scope>
    <source>
        <strain evidence="9 10">S0260-09</strain>
    </source>
</reference>
<evidence type="ECO:0000313" key="9">
    <source>
        <dbReference type="EMBL" id="MBX7291038.1"/>
    </source>
</evidence>
<dbReference type="AlphaFoldDB" id="A0ABD4RIK4"/>
<dbReference type="GO" id="GO:0005886">
    <property type="term" value="C:plasma membrane"/>
    <property type="evidence" value="ECO:0007669"/>
    <property type="project" value="UniProtKB-SubCell"/>
</dbReference>
<evidence type="ECO:0000256" key="6">
    <source>
        <dbReference type="ARBA" id="ARBA00043993"/>
    </source>
</evidence>
<feature type="transmembrane region" description="Helical" evidence="7">
    <location>
        <begin position="342"/>
        <end position="362"/>
    </location>
</feature>
<comment type="subcellular location">
    <subcellularLocation>
        <location evidence="1">Cell membrane</location>
        <topology evidence="1">Multi-pass membrane protein</topology>
    </subcellularLocation>
</comment>
<dbReference type="Proteomes" id="UP000775179">
    <property type="component" value="Unassembled WGS sequence"/>
</dbReference>